<dbReference type="AlphaFoldDB" id="A0AAN9YWH9"/>
<organism evidence="2 3">
    <name type="scientific">Diatrype stigma</name>
    <dbReference type="NCBI Taxonomy" id="117547"/>
    <lineage>
        <taxon>Eukaryota</taxon>
        <taxon>Fungi</taxon>
        <taxon>Dikarya</taxon>
        <taxon>Ascomycota</taxon>
        <taxon>Pezizomycotina</taxon>
        <taxon>Sordariomycetes</taxon>
        <taxon>Xylariomycetidae</taxon>
        <taxon>Xylariales</taxon>
        <taxon>Diatrypaceae</taxon>
        <taxon>Diatrype</taxon>
    </lineage>
</organism>
<accession>A0AAN9YWH9</accession>
<comment type="caution">
    <text evidence="2">The sequence shown here is derived from an EMBL/GenBank/DDBJ whole genome shotgun (WGS) entry which is preliminary data.</text>
</comment>
<keyword evidence="3" id="KW-1185">Reference proteome</keyword>
<dbReference type="EMBL" id="JAKJXP020000007">
    <property type="protein sequence ID" value="KAK7756440.1"/>
    <property type="molecule type" value="Genomic_DNA"/>
</dbReference>
<feature type="compositionally biased region" description="Acidic residues" evidence="1">
    <location>
        <begin position="283"/>
        <end position="300"/>
    </location>
</feature>
<feature type="region of interest" description="Disordered" evidence="1">
    <location>
        <begin position="266"/>
        <end position="300"/>
    </location>
</feature>
<gene>
    <name evidence="2" type="ORF">SLS62_001666</name>
</gene>
<protein>
    <submittedName>
        <fullName evidence="2">Uncharacterized protein</fullName>
    </submittedName>
</protein>
<evidence type="ECO:0000313" key="3">
    <source>
        <dbReference type="Proteomes" id="UP001320420"/>
    </source>
</evidence>
<evidence type="ECO:0000313" key="2">
    <source>
        <dbReference type="EMBL" id="KAK7756440.1"/>
    </source>
</evidence>
<name>A0AAN9YWH9_9PEZI</name>
<evidence type="ECO:0000256" key="1">
    <source>
        <dbReference type="SAM" id="MobiDB-lite"/>
    </source>
</evidence>
<sequence>MSQGSHLNGAWDINRQMENLSVGGINMSEAEWISSALYYTVSEKRPLTPQDFIGAPDKMAVLRATIALGFHLPEVNLGDLHRVVSHRGVHGSFWGFYLHFKDSPCLSVNIVMKATRLFEEHSATFRTKHVPFAERRMWKREHHLAYFLLDCWFLIEYECKFNGILSWNNNTRLQFIFGVLGLFIRLAETGIIKPSFERLIRNDRAHQEHFAKFNKEIFSYKSNFDVVPFVEQLEKHDYEGHVSYFEGFFEILGTNDWNREGADKRYGFAAEPGPRSRYSTFCDPDEDSETSEGEEDTDMF</sequence>
<proteinExistence type="predicted"/>
<reference evidence="2 3" key="1">
    <citation type="submission" date="2024-02" db="EMBL/GenBank/DDBJ databases">
        <title>De novo assembly and annotation of 12 fungi associated with fruit tree decline syndrome in Ontario, Canada.</title>
        <authorList>
            <person name="Sulman M."/>
            <person name="Ellouze W."/>
            <person name="Ilyukhin E."/>
        </authorList>
    </citation>
    <scope>NUCLEOTIDE SEQUENCE [LARGE SCALE GENOMIC DNA]</scope>
    <source>
        <strain evidence="2 3">M11/M66-122</strain>
    </source>
</reference>
<dbReference type="Proteomes" id="UP001320420">
    <property type="component" value="Unassembled WGS sequence"/>
</dbReference>